<protein>
    <submittedName>
        <fullName evidence="2">Transmembrane protein, putative</fullName>
    </submittedName>
</protein>
<dbReference type="EnsemblPlants" id="KEH19545">
    <property type="protein sequence ID" value="KEH19545"/>
    <property type="gene ID" value="MTR_8g463740"/>
</dbReference>
<sequence>MEKRPKTQIWKNVDLVVSLLAGVLSGLITFSGGGEMGLRFDGGLARHITTAMVEVTNNGGDGGGDRERRRQWCIVDDDLLLFCVDNNSPLFVLRPVFFFEADFAAIFLLDFGDETVVMGSIILGLEVTELGLSAGFFSLEIETSILNFMVM</sequence>
<dbReference type="AlphaFoldDB" id="A0A072U168"/>
<reference evidence="3" key="3">
    <citation type="submission" date="2015-04" db="UniProtKB">
        <authorList>
            <consortium name="EnsemblPlants"/>
        </authorList>
    </citation>
    <scope>IDENTIFICATION</scope>
    <source>
        <strain evidence="3">cv. Jemalong A17</strain>
    </source>
</reference>
<reference evidence="2 4" key="1">
    <citation type="journal article" date="2011" name="Nature">
        <title>The Medicago genome provides insight into the evolution of rhizobial symbioses.</title>
        <authorList>
            <person name="Young N.D."/>
            <person name="Debelle F."/>
            <person name="Oldroyd G.E."/>
            <person name="Geurts R."/>
            <person name="Cannon S.B."/>
            <person name="Udvardi M.K."/>
            <person name="Benedito V.A."/>
            <person name="Mayer K.F."/>
            <person name="Gouzy J."/>
            <person name="Schoof H."/>
            <person name="Van de Peer Y."/>
            <person name="Proost S."/>
            <person name="Cook D.R."/>
            <person name="Meyers B.C."/>
            <person name="Spannagl M."/>
            <person name="Cheung F."/>
            <person name="De Mita S."/>
            <person name="Krishnakumar V."/>
            <person name="Gundlach H."/>
            <person name="Zhou S."/>
            <person name="Mudge J."/>
            <person name="Bharti A.K."/>
            <person name="Murray J.D."/>
            <person name="Naoumkina M.A."/>
            <person name="Rosen B."/>
            <person name="Silverstein K.A."/>
            <person name="Tang H."/>
            <person name="Rombauts S."/>
            <person name="Zhao P.X."/>
            <person name="Zhou P."/>
            <person name="Barbe V."/>
            <person name="Bardou P."/>
            <person name="Bechner M."/>
            <person name="Bellec A."/>
            <person name="Berger A."/>
            <person name="Berges H."/>
            <person name="Bidwell S."/>
            <person name="Bisseling T."/>
            <person name="Choisne N."/>
            <person name="Couloux A."/>
            <person name="Denny R."/>
            <person name="Deshpande S."/>
            <person name="Dai X."/>
            <person name="Doyle J.J."/>
            <person name="Dudez A.M."/>
            <person name="Farmer A.D."/>
            <person name="Fouteau S."/>
            <person name="Franken C."/>
            <person name="Gibelin C."/>
            <person name="Gish J."/>
            <person name="Goldstein S."/>
            <person name="Gonzalez A.J."/>
            <person name="Green P.J."/>
            <person name="Hallab A."/>
            <person name="Hartog M."/>
            <person name="Hua A."/>
            <person name="Humphray S.J."/>
            <person name="Jeong D.H."/>
            <person name="Jing Y."/>
            <person name="Jocker A."/>
            <person name="Kenton S.M."/>
            <person name="Kim D.J."/>
            <person name="Klee K."/>
            <person name="Lai H."/>
            <person name="Lang C."/>
            <person name="Lin S."/>
            <person name="Macmil S.L."/>
            <person name="Magdelenat G."/>
            <person name="Matthews L."/>
            <person name="McCorrison J."/>
            <person name="Monaghan E.L."/>
            <person name="Mun J.H."/>
            <person name="Najar F.Z."/>
            <person name="Nicholson C."/>
            <person name="Noirot C."/>
            <person name="O'Bleness M."/>
            <person name="Paule C.R."/>
            <person name="Poulain J."/>
            <person name="Prion F."/>
            <person name="Qin B."/>
            <person name="Qu C."/>
            <person name="Retzel E.F."/>
            <person name="Riddle C."/>
            <person name="Sallet E."/>
            <person name="Samain S."/>
            <person name="Samson N."/>
            <person name="Sanders I."/>
            <person name="Saurat O."/>
            <person name="Scarpelli C."/>
            <person name="Schiex T."/>
            <person name="Segurens B."/>
            <person name="Severin A.J."/>
            <person name="Sherrier D.J."/>
            <person name="Shi R."/>
            <person name="Sims S."/>
            <person name="Singer S.R."/>
            <person name="Sinharoy S."/>
            <person name="Sterck L."/>
            <person name="Viollet A."/>
            <person name="Wang B.B."/>
            <person name="Wang K."/>
            <person name="Wang M."/>
            <person name="Wang X."/>
            <person name="Warfsmann J."/>
            <person name="Weissenbach J."/>
            <person name="White D.D."/>
            <person name="White J.D."/>
            <person name="Wiley G.B."/>
            <person name="Wincker P."/>
            <person name="Xing Y."/>
            <person name="Yang L."/>
            <person name="Yao Z."/>
            <person name="Ying F."/>
            <person name="Zhai J."/>
            <person name="Zhou L."/>
            <person name="Zuber A."/>
            <person name="Denarie J."/>
            <person name="Dixon R.A."/>
            <person name="May G.D."/>
            <person name="Schwartz D.C."/>
            <person name="Rogers J."/>
            <person name="Quetier F."/>
            <person name="Town C.D."/>
            <person name="Roe B.A."/>
        </authorList>
    </citation>
    <scope>NUCLEOTIDE SEQUENCE [LARGE SCALE GENOMIC DNA]</scope>
    <source>
        <strain evidence="2">A17</strain>
        <strain evidence="3 4">cv. Jemalong A17</strain>
    </source>
</reference>
<feature type="transmembrane region" description="Helical" evidence="1">
    <location>
        <begin position="12"/>
        <end position="30"/>
    </location>
</feature>
<gene>
    <name evidence="2" type="ordered locus">MTR_8g463740</name>
</gene>
<evidence type="ECO:0000313" key="2">
    <source>
        <dbReference type="EMBL" id="KEH19545.1"/>
    </source>
</evidence>
<reference evidence="2 4" key="2">
    <citation type="journal article" date="2014" name="BMC Genomics">
        <title>An improved genome release (version Mt4.0) for the model legume Medicago truncatula.</title>
        <authorList>
            <person name="Tang H."/>
            <person name="Krishnakumar V."/>
            <person name="Bidwell S."/>
            <person name="Rosen B."/>
            <person name="Chan A."/>
            <person name="Zhou S."/>
            <person name="Gentzbittel L."/>
            <person name="Childs K.L."/>
            <person name="Yandell M."/>
            <person name="Gundlach H."/>
            <person name="Mayer K.F."/>
            <person name="Schwartz D.C."/>
            <person name="Town C.D."/>
        </authorList>
    </citation>
    <scope>GENOME REANNOTATION</scope>
    <source>
        <strain evidence="2">A17</strain>
        <strain evidence="3 4">cv. Jemalong A17</strain>
    </source>
</reference>
<dbReference type="HOGENOM" id="CLU_1734223_0_0_1"/>
<organism evidence="2 4">
    <name type="scientific">Medicago truncatula</name>
    <name type="common">Barrel medic</name>
    <name type="synonym">Medicago tribuloides</name>
    <dbReference type="NCBI Taxonomy" id="3880"/>
    <lineage>
        <taxon>Eukaryota</taxon>
        <taxon>Viridiplantae</taxon>
        <taxon>Streptophyta</taxon>
        <taxon>Embryophyta</taxon>
        <taxon>Tracheophyta</taxon>
        <taxon>Spermatophyta</taxon>
        <taxon>Magnoliopsida</taxon>
        <taxon>eudicotyledons</taxon>
        <taxon>Gunneridae</taxon>
        <taxon>Pentapetalae</taxon>
        <taxon>rosids</taxon>
        <taxon>fabids</taxon>
        <taxon>Fabales</taxon>
        <taxon>Fabaceae</taxon>
        <taxon>Papilionoideae</taxon>
        <taxon>50 kb inversion clade</taxon>
        <taxon>NPAAA clade</taxon>
        <taxon>Hologalegina</taxon>
        <taxon>IRL clade</taxon>
        <taxon>Trifolieae</taxon>
        <taxon>Medicago</taxon>
    </lineage>
</organism>
<evidence type="ECO:0000313" key="4">
    <source>
        <dbReference type="Proteomes" id="UP000002051"/>
    </source>
</evidence>
<keyword evidence="1 2" id="KW-0812">Transmembrane</keyword>
<dbReference type="EMBL" id="CM001224">
    <property type="protein sequence ID" value="KEH19545.1"/>
    <property type="molecule type" value="Genomic_DNA"/>
</dbReference>
<dbReference type="Proteomes" id="UP000002051">
    <property type="component" value="Chromosome 8"/>
</dbReference>
<keyword evidence="1" id="KW-1133">Transmembrane helix</keyword>
<keyword evidence="4" id="KW-1185">Reference proteome</keyword>
<evidence type="ECO:0000256" key="1">
    <source>
        <dbReference type="SAM" id="Phobius"/>
    </source>
</evidence>
<accession>A0A072U168</accession>
<evidence type="ECO:0000313" key="3">
    <source>
        <dbReference type="EnsemblPlants" id="KEH19545"/>
    </source>
</evidence>
<name>A0A072U168_MEDTR</name>
<keyword evidence="1" id="KW-0472">Membrane</keyword>
<proteinExistence type="predicted"/>